<evidence type="ECO:0000256" key="20">
    <source>
        <dbReference type="ARBA" id="ARBA00049161"/>
    </source>
</evidence>
<evidence type="ECO:0000256" key="10">
    <source>
        <dbReference type="ARBA" id="ARBA00022741"/>
    </source>
</evidence>
<keyword evidence="8 23" id="KW-0436">Ligase</keyword>
<dbReference type="Proteomes" id="UP001596472">
    <property type="component" value="Unassembled WGS sequence"/>
</dbReference>
<evidence type="ECO:0000256" key="15">
    <source>
        <dbReference type="ARBA" id="ARBA00030592"/>
    </source>
</evidence>
<dbReference type="PIRSF" id="PIRSF001563">
    <property type="entry name" value="Folylpolyglu_synth"/>
    <property type="match status" value="1"/>
</dbReference>
<name>A0ABW2L881_9BACT</name>
<comment type="function">
    <text evidence="1">Functions in two distinct reactions of the de novo folate biosynthetic pathway. Catalyzes the addition of a glutamate residue to dihydropteroate (7,8-dihydropteroate or H2Pte) to form dihydrofolate (7,8-dihydrofolate monoglutamate or H2Pte-Glu). Also catalyzes successive additions of L-glutamate to tetrahydrofolate or 10-formyltetrahydrofolate or 5,10-methylenetetrahydrofolate, leading to folylpolyglutamate derivatives.</text>
</comment>
<keyword evidence="12" id="KW-0460">Magnesium</keyword>
<keyword evidence="11" id="KW-0067">ATP-binding</keyword>
<sequence length="404" mass="44066">MTYTEAIEWLYSTQLFGIKLGLDGPRRLLKDFLAFPAHGVKVIHVAGTNGKGSTCAIIDSVARAGGNRTALFTSPHLIDFRERMKVSGNEIREEECAALLTDVRELCERLDPHPTFFEITLAVAMRWFRECEVELIVLETGMGGRLDATTAVPADVCAITPIGLDHVQWLGDTLEKVAFEKAGIFVEGKPGISSPQVPEARRVLEREANERRSPLTFVEQPLGGYSIGLPGAHQKWNAALALECLHAAGYRLDYETVQYGLSSVRWPGRFEVVTEGEQTLVFDGAHNAEGALVLTETWKERFGERKCSLVFSAVAAKDVKGIVSSLEPLAAKVHLCPVDTPRALNTSELASAFSSNTVIHHESVRSALDAAVRDGLPVLVAGSLFLVGEAKALLQDESRMTTDQ</sequence>
<comment type="catalytic activity">
    <reaction evidence="19">
        <text>(6R)-5,10-methylenetetrahydrofolyl-(gamma-L-Glu)(n) + L-glutamate + ATP = (6R)-5,10-methylenetetrahydrofolyl-(gamma-L-Glu)(n+1) + ADP + phosphate + H(+)</text>
        <dbReference type="Rhea" id="RHEA:51912"/>
        <dbReference type="Rhea" id="RHEA-COMP:13257"/>
        <dbReference type="Rhea" id="RHEA-COMP:13258"/>
        <dbReference type="ChEBI" id="CHEBI:15378"/>
        <dbReference type="ChEBI" id="CHEBI:29985"/>
        <dbReference type="ChEBI" id="CHEBI:30616"/>
        <dbReference type="ChEBI" id="CHEBI:43474"/>
        <dbReference type="ChEBI" id="CHEBI:136572"/>
        <dbReference type="ChEBI" id="CHEBI:456216"/>
        <dbReference type="EC" id="6.3.2.17"/>
    </reaction>
</comment>
<dbReference type="EC" id="6.3.2.17" evidence="6"/>
<dbReference type="NCBIfam" id="TIGR01499">
    <property type="entry name" value="folC"/>
    <property type="match status" value="1"/>
</dbReference>
<dbReference type="Pfam" id="PF02875">
    <property type="entry name" value="Mur_ligase_C"/>
    <property type="match status" value="1"/>
</dbReference>
<evidence type="ECO:0000256" key="9">
    <source>
        <dbReference type="ARBA" id="ARBA00022723"/>
    </source>
</evidence>
<evidence type="ECO:0000313" key="24">
    <source>
        <dbReference type="Proteomes" id="UP001596472"/>
    </source>
</evidence>
<evidence type="ECO:0000256" key="4">
    <source>
        <dbReference type="ARBA" id="ARBA00008276"/>
    </source>
</evidence>
<feature type="domain" description="Mur ligase central" evidence="22">
    <location>
        <begin position="45"/>
        <end position="186"/>
    </location>
</feature>
<evidence type="ECO:0000256" key="16">
    <source>
        <dbReference type="ARBA" id="ARBA00032510"/>
    </source>
</evidence>
<dbReference type="PANTHER" id="PTHR11136:SF0">
    <property type="entry name" value="DIHYDROFOLATE SYNTHETASE-RELATED"/>
    <property type="match status" value="1"/>
</dbReference>
<proteinExistence type="inferred from homology"/>
<comment type="catalytic activity">
    <reaction evidence="20">
        <text>7,8-dihydropteroate + L-glutamate + ATP = 7,8-dihydrofolate + ADP + phosphate + H(+)</text>
        <dbReference type="Rhea" id="RHEA:23584"/>
        <dbReference type="ChEBI" id="CHEBI:15378"/>
        <dbReference type="ChEBI" id="CHEBI:17839"/>
        <dbReference type="ChEBI" id="CHEBI:29985"/>
        <dbReference type="ChEBI" id="CHEBI:30616"/>
        <dbReference type="ChEBI" id="CHEBI:43474"/>
        <dbReference type="ChEBI" id="CHEBI:57451"/>
        <dbReference type="ChEBI" id="CHEBI:456216"/>
        <dbReference type="EC" id="6.3.2.12"/>
    </reaction>
</comment>
<evidence type="ECO:0000256" key="1">
    <source>
        <dbReference type="ARBA" id="ARBA00002714"/>
    </source>
</evidence>
<dbReference type="SUPFAM" id="SSF53623">
    <property type="entry name" value="MurD-like peptide ligases, catalytic domain"/>
    <property type="match status" value="1"/>
</dbReference>
<evidence type="ECO:0000256" key="11">
    <source>
        <dbReference type="ARBA" id="ARBA00022840"/>
    </source>
</evidence>
<comment type="caution">
    <text evidence="23">The sequence shown here is derived from an EMBL/GenBank/DDBJ whole genome shotgun (WGS) entry which is preliminary data.</text>
</comment>
<dbReference type="Pfam" id="PF08245">
    <property type="entry name" value="Mur_ligase_M"/>
    <property type="match status" value="1"/>
</dbReference>
<dbReference type="RefSeq" id="WP_379714126.1">
    <property type="nucleotide sequence ID" value="NZ_JBHTBS010000008.1"/>
</dbReference>
<dbReference type="Gene3D" id="3.40.1190.10">
    <property type="entry name" value="Mur-like, catalytic domain"/>
    <property type="match status" value="1"/>
</dbReference>
<evidence type="ECO:0000256" key="18">
    <source>
        <dbReference type="ARBA" id="ARBA00047808"/>
    </source>
</evidence>
<dbReference type="EC" id="6.3.2.12" evidence="5"/>
<feature type="domain" description="Mur ligase C-terminal" evidence="21">
    <location>
        <begin position="268"/>
        <end position="383"/>
    </location>
</feature>
<keyword evidence="10" id="KW-0547">Nucleotide-binding</keyword>
<comment type="catalytic activity">
    <reaction evidence="17">
        <text>(6S)-5,6,7,8-tetrahydrofolyl-(gamma-L-Glu)(n) + L-glutamate + ATP = (6S)-5,6,7,8-tetrahydrofolyl-(gamma-L-Glu)(n+1) + ADP + phosphate + H(+)</text>
        <dbReference type="Rhea" id="RHEA:10580"/>
        <dbReference type="Rhea" id="RHEA-COMP:14738"/>
        <dbReference type="Rhea" id="RHEA-COMP:14740"/>
        <dbReference type="ChEBI" id="CHEBI:15378"/>
        <dbReference type="ChEBI" id="CHEBI:29985"/>
        <dbReference type="ChEBI" id="CHEBI:30616"/>
        <dbReference type="ChEBI" id="CHEBI:43474"/>
        <dbReference type="ChEBI" id="CHEBI:141005"/>
        <dbReference type="ChEBI" id="CHEBI:456216"/>
        <dbReference type="EC" id="6.3.2.17"/>
    </reaction>
</comment>
<evidence type="ECO:0000256" key="3">
    <source>
        <dbReference type="ARBA" id="ARBA00005150"/>
    </source>
</evidence>
<keyword evidence="24" id="KW-1185">Reference proteome</keyword>
<evidence type="ECO:0000256" key="7">
    <source>
        <dbReference type="ARBA" id="ARBA00019357"/>
    </source>
</evidence>
<reference evidence="24" key="1">
    <citation type="journal article" date="2019" name="Int. J. Syst. Evol. Microbiol.">
        <title>The Global Catalogue of Microorganisms (GCM) 10K type strain sequencing project: providing services to taxonomists for standard genome sequencing and annotation.</title>
        <authorList>
            <consortium name="The Broad Institute Genomics Platform"/>
            <consortium name="The Broad Institute Genome Sequencing Center for Infectious Disease"/>
            <person name="Wu L."/>
            <person name="Ma J."/>
        </authorList>
    </citation>
    <scope>NUCLEOTIDE SEQUENCE [LARGE SCALE GENOMIC DNA]</scope>
    <source>
        <strain evidence="24">CGMCC 4.1467</strain>
    </source>
</reference>
<evidence type="ECO:0000256" key="12">
    <source>
        <dbReference type="ARBA" id="ARBA00022842"/>
    </source>
</evidence>
<evidence type="ECO:0000256" key="2">
    <source>
        <dbReference type="ARBA" id="ARBA00004799"/>
    </source>
</evidence>
<evidence type="ECO:0000256" key="8">
    <source>
        <dbReference type="ARBA" id="ARBA00022598"/>
    </source>
</evidence>
<comment type="pathway">
    <text evidence="2">Cofactor biosynthesis; tetrahydrofolate biosynthesis; 7,8-dihydrofolate from 2-amino-4-hydroxy-6-hydroxymethyl-7,8-dihydropteridine diphosphate and 4-aminobenzoate: step 2/2.</text>
</comment>
<accession>A0ABW2L881</accession>
<dbReference type="InterPro" id="IPR013221">
    <property type="entry name" value="Mur_ligase_cen"/>
</dbReference>
<evidence type="ECO:0000313" key="23">
    <source>
        <dbReference type="EMBL" id="MFC7338609.1"/>
    </source>
</evidence>
<keyword evidence="13" id="KW-0289">Folate biosynthesis</keyword>
<comment type="pathway">
    <text evidence="3">Cofactor biosynthesis; tetrahydrofolylpolyglutamate biosynthesis.</text>
</comment>
<dbReference type="Gene3D" id="3.90.190.20">
    <property type="entry name" value="Mur ligase, C-terminal domain"/>
    <property type="match status" value="1"/>
</dbReference>
<keyword evidence="9" id="KW-0479">Metal-binding</keyword>
<dbReference type="EMBL" id="JBHTBS010000008">
    <property type="protein sequence ID" value="MFC7338609.1"/>
    <property type="molecule type" value="Genomic_DNA"/>
</dbReference>
<comment type="catalytic activity">
    <reaction evidence="18">
        <text>10-formyltetrahydrofolyl-(gamma-L-Glu)(n) + L-glutamate + ATP = 10-formyltetrahydrofolyl-(gamma-L-Glu)(n+1) + ADP + phosphate + H(+)</text>
        <dbReference type="Rhea" id="RHEA:51904"/>
        <dbReference type="Rhea" id="RHEA-COMP:13088"/>
        <dbReference type="Rhea" id="RHEA-COMP:14300"/>
        <dbReference type="ChEBI" id="CHEBI:15378"/>
        <dbReference type="ChEBI" id="CHEBI:29985"/>
        <dbReference type="ChEBI" id="CHEBI:30616"/>
        <dbReference type="ChEBI" id="CHEBI:43474"/>
        <dbReference type="ChEBI" id="CHEBI:134413"/>
        <dbReference type="ChEBI" id="CHEBI:456216"/>
        <dbReference type="EC" id="6.3.2.17"/>
    </reaction>
</comment>
<gene>
    <name evidence="23" type="ORF">ACFQY0_15545</name>
</gene>
<dbReference type="InterPro" id="IPR001645">
    <property type="entry name" value="Folylpolyglutamate_synth"/>
</dbReference>
<evidence type="ECO:0000256" key="14">
    <source>
        <dbReference type="ARBA" id="ARBA00030048"/>
    </source>
</evidence>
<evidence type="ECO:0000256" key="6">
    <source>
        <dbReference type="ARBA" id="ARBA00013025"/>
    </source>
</evidence>
<dbReference type="InterPro" id="IPR036615">
    <property type="entry name" value="Mur_ligase_C_dom_sf"/>
</dbReference>
<evidence type="ECO:0000256" key="19">
    <source>
        <dbReference type="ARBA" id="ARBA00049035"/>
    </source>
</evidence>
<dbReference type="PANTHER" id="PTHR11136">
    <property type="entry name" value="FOLYLPOLYGLUTAMATE SYNTHASE-RELATED"/>
    <property type="match status" value="1"/>
</dbReference>
<dbReference type="InterPro" id="IPR004101">
    <property type="entry name" value="Mur_ligase_C"/>
</dbReference>
<evidence type="ECO:0000256" key="13">
    <source>
        <dbReference type="ARBA" id="ARBA00022909"/>
    </source>
</evidence>
<comment type="similarity">
    <text evidence="4">Belongs to the folylpolyglutamate synthase family.</text>
</comment>
<organism evidence="23 24">
    <name type="scientific">Haloferula chungangensis</name>
    <dbReference type="NCBI Taxonomy" id="1048331"/>
    <lineage>
        <taxon>Bacteria</taxon>
        <taxon>Pseudomonadati</taxon>
        <taxon>Verrucomicrobiota</taxon>
        <taxon>Verrucomicrobiia</taxon>
        <taxon>Verrucomicrobiales</taxon>
        <taxon>Verrucomicrobiaceae</taxon>
        <taxon>Haloferula</taxon>
    </lineage>
</organism>
<dbReference type="InterPro" id="IPR036565">
    <property type="entry name" value="Mur-like_cat_sf"/>
</dbReference>
<evidence type="ECO:0000256" key="5">
    <source>
        <dbReference type="ARBA" id="ARBA00013023"/>
    </source>
</evidence>
<dbReference type="GO" id="GO:0016874">
    <property type="term" value="F:ligase activity"/>
    <property type="evidence" value="ECO:0007669"/>
    <property type="project" value="UniProtKB-KW"/>
</dbReference>
<evidence type="ECO:0000259" key="21">
    <source>
        <dbReference type="Pfam" id="PF02875"/>
    </source>
</evidence>
<evidence type="ECO:0000259" key="22">
    <source>
        <dbReference type="Pfam" id="PF08245"/>
    </source>
</evidence>
<evidence type="ECO:0000256" key="17">
    <source>
        <dbReference type="ARBA" id="ARBA00047493"/>
    </source>
</evidence>
<protein>
    <recommendedName>
        <fullName evidence="7">Dihydrofolate synthase/folylpolyglutamate synthase</fullName>
        <ecNumber evidence="5">6.3.2.12</ecNumber>
        <ecNumber evidence="6">6.3.2.17</ecNumber>
    </recommendedName>
    <alternativeName>
        <fullName evidence="16">Folylpoly-gamma-glutamate synthetase-dihydrofolate synthetase</fullName>
    </alternativeName>
    <alternativeName>
        <fullName evidence="14">Folylpolyglutamate synthetase</fullName>
    </alternativeName>
    <alternativeName>
        <fullName evidence="15">Tetrahydrofolylpolyglutamate synthase</fullName>
    </alternativeName>
</protein>
<dbReference type="SUPFAM" id="SSF53244">
    <property type="entry name" value="MurD-like peptide ligases, peptide-binding domain"/>
    <property type="match status" value="1"/>
</dbReference>